<dbReference type="Gene3D" id="3.50.50.60">
    <property type="entry name" value="FAD/NAD(P)-binding domain"/>
    <property type="match status" value="1"/>
</dbReference>
<evidence type="ECO:0000313" key="2">
    <source>
        <dbReference type="EMBL" id="UNM13611.1"/>
    </source>
</evidence>
<accession>A0ABY3WSY1</accession>
<dbReference type="Pfam" id="PF01266">
    <property type="entry name" value="DAO"/>
    <property type="match status" value="1"/>
</dbReference>
<dbReference type="SUPFAM" id="SSF51905">
    <property type="entry name" value="FAD/NAD(P)-binding domain"/>
    <property type="match status" value="1"/>
</dbReference>
<dbReference type="EMBL" id="CP071872">
    <property type="protein sequence ID" value="UNM13611.1"/>
    <property type="molecule type" value="Genomic_DNA"/>
</dbReference>
<dbReference type="InterPro" id="IPR006076">
    <property type="entry name" value="FAD-dep_OxRdtase"/>
</dbReference>
<feature type="domain" description="FAD dependent oxidoreductase" evidence="1">
    <location>
        <begin position="17"/>
        <end position="51"/>
    </location>
</feature>
<dbReference type="Proteomes" id="UP000828924">
    <property type="component" value="Chromosome"/>
</dbReference>
<proteinExistence type="predicted"/>
<protein>
    <submittedName>
        <fullName evidence="2">FAD-dependent oxidoreductase</fullName>
    </submittedName>
</protein>
<keyword evidence="3" id="KW-1185">Reference proteome</keyword>
<organism evidence="2 3">
    <name type="scientific">Streptomyces formicae</name>
    <dbReference type="NCBI Taxonomy" id="1616117"/>
    <lineage>
        <taxon>Bacteria</taxon>
        <taxon>Bacillati</taxon>
        <taxon>Actinomycetota</taxon>
        <taxon>Actinomycetes</taxon>
        <taxon>Kitasatosporales</taxon>
        <taxon>Streptomycetaceae</taxon>
        <taxon>Streptomyces</taxon>
    </lineage>
</organism>
<reference evidence="2 3" key="1">
    <citation type="submission" date="2021-03" db="EMBL/GenBank/DDBJ databases">
        <title>Complete genome of Streptomyces formicae strain 1H-GS9 (DSM 100524).</title>
        <authorList>
            <person name="Atanasov K.E."/>
            <person name="Altabella T."/>
            <person name="Ferrer A."/>
        </authorList>
    </citation>
    <scope>NUCLEOTIDE SEQUENCE [LARGE SCALE GENOMIC DNA]</scope>
    <source>
        <strain evidence="2 3">1H-GS9</strain>
    </source>
</reference>
<gene>
    <name evidence="2" type="ORF">J4032_20980</name>
</gene>
<dbReference type="InterPro" id="IPR036188">
    <property type="entry name" value="FAD/NAD-bd_sf"/>
</dbReference>
<evidence type="ECO:0000313" key="3">
    <source>
        <dbReference type="Proteomes" id="UP000828924"/>
    </source>
</evidence>
<dbReference type="RefSeq" id="WP_381593367.1">
    <property type="nucleotide sequence ID" value="NZ_CP071872.1"/>
</dbReference>
<name>A0ABY3WSY1_9ACTN</name>
<sequence>MAHDTARTPPPPPPSADVVVIGAGVIGAGIAFHLAEAGARDVLVLERDTPAVGEIVRDLWLGREPFLDIGPLSATRFERAGAAARPEAHIS</sequence>
<evidence type="ECO:0000259" key="1">
    <source>
        <dbReference type="Pfam" id="PF01266"/>
    </source>
</evidence>